<keyword evidence="1" id="KW-0677">Repeat</keyword>
<dbReference type="EMBL" id="CAJNOI010000025">
    <property type="protein sequence ID" value="CAF0854979.1"/>
    <property type="molecule type" value="Genomic_DNA"/>
</dbReference>
<dbReference type="Proteomes" id="UP000663877">
    <property type="component" value="Unassembled WGS sequence"/>
</dbReference>
<evidence type="ECO:0000256" key="1">
    <source>
        <dbReference type="ARBA" id="ARBA00022737"/>
    </source>
</evidence>
<keyword evidence="7" id="KW-1185">Reference proteome</keyword>
<dbReference type="EMBL" id="CAJNOM010000413">
    <property type="protein sequence ID" value="CAF1423369.1"/>
    <property type="molecule type" value="Genomic_DNA"/>
</dbReference>
<evidence type="ECO:0000313" key="6">
    <source>
        <dbReference type="EMBL" id="CAF1423369.1"/>
    </source>
</evidence>
<dbReference type="Pfam" id="PF13499">
    <property type="entry name" value="EF-hand_7"/>
    <property type="match status" value="1"/>
</dbReference>
<dbReference type="SUPFAM" id="SSF47473">
    <property type="entry name" value="EF-hand"/>
    <property type="match status" value="1"/>
</dbReference>
<dbReference type="InterPro" id="IPR050145">
    <property type="entry name" value="Centrin_CML-like"/>
</dbReference>
<evidence type="ECO:0000256" key="2">
    <source>
        <dbReference type="ARBA" id="ARBA00022837"/>
    </source>
</evidence>
<dbReference type="OrthoDB" id="26525at2759"/>
<dbReference type="InterPro" id="IPR011992">
    <property type="entry name" value="EF-hand-dom_pair"/>
</dbReference>
<evidence type="ECO:0000313" key="5">
    <source>
        <dbReference type="EMBL" id="CAF1198406.1"/>
    </source>
</evidence>
<reference evidence="4" key="1">
    <citation type="submission" date="2021-02" db="EMBL/GenBank/DDBJ databases">
        <authorList>
            <person name="Nowell W R."/>
        </authorList>
    </citation>
    <scope>NUCLEOTIDE SEQUENCE</scope>
</reference>
<dbReference type="InterPro" id="IPR018247">
    <property type="entry name" value="EF_Hand_1_Ca_BS"/>
</dbReference>
<feature type="domain" description="EF-hand" evidence="3">
    <location>
        <begin position="14"/>
        <end position="49"/>
    </location>
</feature>
<proteinExistence type="predicted"/>
<sequence length="162" mass="18703">MCTSNIGNINDKAKFIRAVEEAFFILDRNKNRSVNPEDFCAIAKSLGIELDSNEALLLLRTALGEQTDDHIPETTLTVDQYSALMLRHVGSIELNDELRQTFDVLDRDHDGKISRHDMNQLRQESEFFDTLDDEQYELIIKELLIHGNNGINFDQFVRLMMQ</sequence>
<dbReference type="PROSITE" id="PS50222">
    <property type="entry name" value="EF_HAND_2"/>
    <property type="match status" value="2"/>
</dbReference>
<evidence type="ECO:0000313" key="4">
    <source>
        <dbReference type="EMBL" id="CAF0854979.1"/>
    </source>
</evidence>
<dbReference type="InterPro" id="IPR002048">
    <property type="entry name" value="EF_hand_dom"/>
</dbReference>
<protein>
    <recommendedName>
        <fullName evidence="3">EF-hand domain-containing protein</fullName>
    </recommendedName>
</protein>
<evidence type="ECO:0000313" key="8">
    <source>
        <dbReference type="Proteomes" id="UP000663877"/>
    </source>
</evidence>
<dbReference type="FunFam" id="1.10.238.10:FF:000003">
    <property type="entry name" value="Calmodulin A"/>
    <property type="match status" value="1"/>
</dbReference>
<dbReference type="GO" id="GO:0005509">
    <property type="term" value="F:calcium ion binding"/>
    <property type="evidence" value="ECO:0007669"/>
    <property type="project" value="InterPro"/>
</dbReference>
<dbReference type="Gene3D" id="1.10.238.10">
    <property type="entry name" value="EF-hand"/>
    <property type="match status" value="1"/>
</dbReference>
<feature type="domain" description="EF-hand" evidence="3">
    <location>
        <begin position="93"/>
        <end position="128"/>
    </location>
</feature>
<accession>A0A813WA86</accession>
<evidence type="ECO:0000259" key="3">
    <source>
        <dbReference type="PROSITE" id="PS50222"/>
    </source>
</evidence>
<dbReference type="PROSITE" id="PS00018">
    <property type="entry name" value="EF_HAND_1"/>
    <property type="match status" value="2"/>
</dbReference>
<evidence type="ECO:0000313" key="7">
    <source>
        <dbReference type="Proteomes" id="UP000663832"/>
    </source>
</evidence>
<dbReference type="EMBL" id="CAJNOM010000187">
    <property type="protein sequence ID" value="CAF1198406.1"/>
    <property type="molecule type" value="Genomic_DNA"/>
</dbReference>
<dbReference type="Proteomes" id="UP000663832">
    <property type="component" value="Unassembled WGS sequence"/>
</dbReference>
<organism evidence="4 8">
    <name type="scientific">Adineta steineri</name>
    <dbReference type="NCBI Taxonomy" id="433720"/>
    <lineage>
        <taxon>Eukaryota</taxon>
        <taxon>Metazoa</taxon>
        <taxon>Spiralia</taxon>
        <taxon>Gnathifera</taxon>
        <taxon>Rotifera</taxon>
        <taxon>Eurotatoria</taxon>
        <taxon>Bdelloidea</taxon>
        <taxon>Adinetida</taxon>
        <taxon>Adinetidae</taxon>
        <taxon>Adineta</taxon>
    </lineage>
</organism>
<dbReference type="SMART" id="SM00054">
    <property type="entry name" value="EFh"/>
    <property type="match status" value="2"/>
</dbReference>
<dbReference type="AlphaFoldDB" id="A0A813WA86"/>
<gene>
    <name evidence="4" type="ORF">BJG266_LOCUS8055</name>
    <name evidence="5" type="ORF">QVE165_LOCUS25664</name>
    <name evidence="6" type="ORF">QVE165_LOCUS38429</name>
</gene>
<dbReference type="CDD" id="cd00051">
    <property type="entry name" value="EFh"/>
    <property type="match status" value="1"/>
</dbReference>
<dbReference type="PANTHER" id="PTHR23050">
    <property type="entry name" value="CALCIUM BINDING PROTEIN"/>
    <property type="match status" value="1"/>
</dbReference>
<keyword evidence="2" id="KW-0106">Calcium</keyword>
<name>A0A813WA86_9BILA</name>
<comment type="caution">
    <text evidence="4">The sequence shown here is derived from an EMBL/GenBank/DDBJ whole genome shotgun (WGS) entry which is preliminary data.</text>
</comment>